<evidence type="ECO:0000313" key="3">
    <source>
        <dbReference type="Proteomes" id="UP000199504"/>
    </source>
</evidence>
<accession>A0A1C4YLQ7</accession>
<sequence>MSAPVAASLTVDGSTRVRLHPLHMRDEGGSWIVGRVETGEFVALPPVGQRAVALLADHTVEQVRRRLRAEAGSDVDVAAFVTSLVELGFVAALDDRPLPQAPVPAPMFPRLRPRHVRWLLHPAPALAVGALLIAALVAVAVDPALAPDPGRLVWSDSGAAVLLGNFVIVWSLILLHELAHLFTARAAGAPGRMSLGTRLQFLVAQTDVSGVWAAPRRARLTVYLAGIAVNLVVSAVAVLLPAATHLVGVAGDLVAAVGLLSLTLVPVQFLVFMRTDVYFMLQDLAGCANLYADGSAYARHLARRLVRVGGPEPDPSERLTPRERLAVRVYTVVLVLGTAGCLAVAALVTLPVSVELSTTAARTVLVGGSTAEVLDAAAFAGISALCLALWTWAWWRRHGPRIRRKISRTRRRGGRR</sequence>
<keyword evidence="1" id="KW-0812">Transmembrane</keyword>
<dbReference type="OrthoDB" id="4515621at2"/>
<proteinExistence type="predicted"/>
<protein>
    <submittedName>
        <fullName evidence="2">Peptidase family M50</fullName>
    </submittedName>
</protein>
<evidence type="ECO:0000256" key="1">
    <source>
        <dbReference type="SAM" id="Phobius"/>
    </source>
</evidence>
<gene>
    <name evidence="2" type="ORF">GA0070564_104185</name>
</gene>
<keyword evidence="3" id="KW-1185">Reference proteome</keyword>
<keyword evidence="1" id="KW-1133">Transmembrane helix</keyword>
<dbReference type="EMBL" id="FMCX01000004">
    <property type="protein sequence ID" value="SCF21598.1"/>
    <property type="molecule type" value="Genomic_DNA"/>
</dbReference>
<dbReference type="RefSeq" id="WP_091609336.1">
    <property type="nucleotide sequence ID" value="NZ_FMCX01000004.1"/>
</dbReference>
<feature type="transmembrane region" description="Helical" evidence="1">
    <location>
        <begin position="118"/>
        <end position="141"/>
    </location>
</feature>
<feature type="transmembrane region" description="Helical" evidence="1">
    <location>
        <begin position="153"/>
        <end position="175"/>
    </location>
</feature>
<feature type="transmembrane region" description="Helical" evidence="1">
    <location>
        <begin position="329"/>
        <end position="353"/>
    </location>
</feature>
<feature type="transmembrane region" description="Helical" evidence="1">
    <location>
        <begin position="222"/>
        <end position="247"/>
    </location>
</feature>
<keyword evidence="1" id="KW-0472">Membrane</keyword>
<feature type="transmembrane region" description="Helical" evidence="1">
    <location>
        <begin position="253"/>
        <end position="272"/>
    </location>
</feature>
<dbReference type="STRING" id="262898.GA0070564_104185"/>
<reference evidence="3" key="1">
    <citation type="submission" date="2016-06" db="EMBL/GenBank/DDBJ databases">
        <authorList>
            <person name="Varghese N."/>
            <person name="Submissions Spin"/>
        </authorList>
    </citation>
    <scope>NUCLEOTIDE SEQUENCE [LARGE SCALE GENOMIC DNA]</scope>
    <source>
        <strain evidence="3">DSM 44830</strain>
    </source>
</reference>
<dbReference type="AlphaFoldDB" id="A0A1C4YLQ7"/>
<feature type="transmembrane region" description="Helical" evidence="1">
    <location>
        <begin position="373"/>
        <end position="395"/>
    </location>
</feature>
<dbReference type="Proteomes" id="UP000199504">
    <property type="component" value="Unassembled WGS sequence"/>
</dbReference>
<organism evidence="2 3">
    <name type="scientific">Micromonospora mirobrigensis</name>
    <dbReference type="NCBI Taxonomy" id="262898"/>
    <lineage>
        <taxon>Bacteria</taxon>
        <taxon>Bacillati</taxon>
        <taxon>Actinomycetota</taxon>
        <taxon>Actinomycetes</taxon>
        <taxon>Micromonosporales</taxon>
        <taxon>Micromonosporaceae</taxon>
        <taxon>Micromonospora</taxon>
    </lineage>
</organism>
<name>A0A1C4YLQ7_9ACTN</name>
<evidence type="ECO:0000313" key="2">
    <source>
        <dbReference type="EMBL" id="SCF21598.1"/>
    </source>
</evidence>